<feature type="compositionally biased region" description="Polar residues" evidence="1">
    <location>
        <begin position="1"/>
        <end position="10"/>
    </location>
</feature>
<evidence type="ECO:0000256" key="1">
    <source>
        <dbReference type="SAM" id="MobiDB-lite"/>
    </source>
</evidence>
<dbReference type="AlphaFoldDB" id="A0AA97PGC9"/>
<dbReference type="Proteomes" id="UP000011086">
    <property type="component" value="Unassembled WGS sequence"/>
</dbReference>
<organism evidence="2">
    <name type="scientific">Pyricularia oryzae (strain Y34)</name>
    <name type="common">Rice blast fungus</name>
    <name type="synonym">Magnaporthe oryzae</name>
    <dbReference type="NCBI Taxonomy" id="1143189"/>
    <lineage>
        <taxon>Eukaryota</taxon>
        <taxon>Fungi</taxon>
        <taxon>Dikarya</taxon>
        <taxon>Ascomycota</taxon>
        <taxon>Pezizomycotina</taxon>
        <taxon>Sordariomycetes</taxon>
        <taxon>Sordariomycetidae</taxon>
        <taxon>Magnaporthales</taxon>
        <taxon>Pyriculariaceae</taxon>
        <taxon>Pyricularia</taxon>
    </lineage>
</organism>
<accession>A0AA97PGC9</accession>
<name>A0AA97PGC9_PYRO3</name>
<dbReference type="EMBL" id="JH793816">
    <property type="protein sequence ID" value="ELQ33548.1"/>
    <property type="molecule type" value="Genomic_DNA"/>
</dbReference>
<evidence type="ECO:0000313" key="2">
    <source>
        <dbReference type="EMBL" id="ELQ33548.1"/>
    </source>
</evidence>
<sequence>MAKSVAQTSKQMKRRSPPRYQRWGIGVSSPMRGGLLGQLDSSRFVTREAKRHERLPKAAVVGASESGEQTAGEAEDPSAGQSKPLGPNMECAAGLGGLFRSGVVACCFHLSSVTGEKTAEP</sequence>
<feature type="region of interest" description="Disordered" evidence="1">
    <location>
        <begin position="50"/>
        <end position="85"/>
    </location>
</feature>
<protein>
    <submittedName>
        <fullName evidence="2">Uncharacterized protein</fullName>
    </submittedName>
</protein>
<gene>
    <name evidence="2" type="ORF">OOU_Y34scaffold00926g8</name>
</gene>
<feature type="region of interest" description="Disordered" evidence="1">
    <location>
        <begin position="1"/>
        <end position="27"/>
    </location>
</feature>
<proteinExistence type="predicted"/>
<reference evidence="2" key="1">
    <citation type="journal article" date="2012" name="PLoS Genet.">
        <title>Comparative analysis of the genomes of two field isolates of the rice blast fungus Magnaporthe oryzae.</title>
        <authorList>
            <person name="Xue M."/>
            <person name="Yang J."/>
            <person name="Li Z."/>
            <person name="Hu S."/>
            <person name="Yao N."/>
            <person name="Dean R.A."/>
            <person name="Zhao W."/>
            <person name="Shen M."/>
            <person name="Zhang H."/>
            <person name="Li C."/>
            <person name="Liu L."/>
            <person name="Cao L."/>
            <person name="Xu X."/>
            <person name="Xing Y."/>
            <person name="Hsiang T."/>
            <person name="Zhang Z."/>
            <person name="Xu J.R."/>
            <person name="Peng Y.L."/>
        </authorList>
    </citation>
    <scope>NUCLEOTIDE SEQUENCE</scope>
    <source>
        <strain evidence="2">Y34</strain>
    </source>
</reference>